<feature type="signal peptide" evidence="1">
    <location>
        <begin position="1"/>
        <end position="17"/>
    </location>
</feature>
<dbReference type="EMBL" id="JAUPFM010000001">
    <property type="protein sequence ID" value="KAK2862742.1"/>
    <property type="molecule type" value="Genomic_DNA"/>
</dbReference>
<evidence type="ECO:0000256" key="1">
    <source>
        <dbReference type="SAM" id="SignalP"/>
    </source>
</evidence>
<keyword evidence="1" id="KW-0732">Signal</keyword>
<dbReference type="AlphaFoldDB" id="A0AA88T4N8"/>
<organism evidence="2 3">
    <name type="scientific">Channa striata</name>
    <name type="common">Snakehead murrel</name>
    <name type="synonym">Ophicephalus striatus</name>
    <dbReference type="NCBI Taxonomy" id="64152"/>
    <lineage>
        <taxon>Eukaryota</taxon>
        <taxon>Metazoa</taxon>
        <taxon>Chordata</taxon>
        <taxon>Craniata</taxon>
        <taxon>Vertebrata</taxon>
        <taxon>Euteleostomi</taxon>
        <taxon>Actinopterygii</taxon>
        <taxon>Neopterygii</taxon>
        <taxon>Teleostei</taxon>
        <taxon>Neoteleostei</taxon>
        <taxon>Acanthomorphata</taxon>
        <taxon>Anabantaria</taxon>
        <taxon>Anabantiformes</taxon>
        <taxon>Channoidei</taxon>
        <taxon>Channidae</taxon>
        <taxon>Channa</taxon>
    </lineage>
</organism>
<dbReference type="Proteomes" id="UP001187415">
    <property type="component" value="Unassembled WGS sequence"/>
</dbReference>
<proteinExistence type="predicted"/>
<sequence length="176" mass="19915">MLLKVLLELFHCNLLQFCPSTSNMYHLTGDIVEIVKDQGGFKCSYPFLGACERALFVPHCNQGLLDFWETWWRPKSVLKWSVVMANPRSHGLHCPVATSPASVVLSIAAVMEVKIVSFYQRAFYRITGHGPHVNLACAFTLDYAFHFICTALALFLAFQPSAPPLTHQAPWCHYER</sequence>
<protein>
    <submittedName>
        <fullName evidence="2">Uncharacterized protein</fullName>
    </submittedName>
</protein>
<name>A0AA88T4N8_CHASR</name>
<comment type="caution">
    <text evidence="2">The sequence shown here is derived from an EMBL/GenBank/DDBJ whole genome shotgun (WGS) entry which is preliminary data.</text>
</comment>
<accession>A0AA88T4N8</accession>
<keyword evidence="3" id="KW-1185">Reference proteome</keyword>
<feature type="chain" id="PRO_5041717725" evidence="1">
    <location>
        <begin position="18"/>
        <end position="176"/>
    </location>
</feature>
<gene>
    <name evidence="2" type="ORF">Q5P01_002275</name>
</gene>
<evidence type="ECO:0000313" key="2">
    <source>
        <dbReference type="EMBL" id="KAK2862742.1"/>
    </source>
</evidence>
<reference evidence="2" key="1">
    <citation type="submission" date="2023-07" db="EMBL/GenBank/DDBJ databases">
        <title>Chromosome-level Genome Assembly of Striped Snakehead (Channa striata).</title>
        <authorList>
            <person name="Liu H."/>
        </authorList>
    </citation>
    <scope>NUCLEOTIDE SEQUENCE</scope>
    <source>
        <strain evidence="2">Gz</strain>
        <tissue evidence="2">Muscle</tissue>
    </source>
</reference>
<evidence type="ECO:0000313" key="3">
    <source>
        <dbReference type="Proteomes" id="UP001187415"/>
    </source>
</evidence>